<reference evidence="1" key="2">
    <citation type="journal article" date="2014" name="ISME J.">
        <title>Microbial stratification in low pH oxic and suboxic macroscopic growths along an acid mine drainage.</title>
        <authorList>
            <person name="Mendez-Garcia C."/>
            <person name="Mesa V."/>
            <person name="Sprenger R.R."/>
            <person name="Richter M."/>
            <person name="Diez M.S."/>
            <person name="Solano J."/>
            <person name="Bargiela R."/>
            <person name="Golyshina O.V."/>
            <person name="Manteca A."/>
            <person name="Ramos J.L."/>
            <person name="Gallego J.R."/>
            <person name="Llorente I."/>
            <person name="Martins Dos Santos V.A."/>
            <person name="Jensen O.N."/>
            <person name="Pelaez A.I."/>
            <person name="Sanchez J."/>
            <person name="Ferrer M."/>
        </authorList>
    </citation>
    <scope>NUCLEOTIDE SEQUENCE</scope>
</reference>
<dbReference type="EMBL" id="AUZY01005438">
    <property type="protein sequence ID" value="EQD59060.1"/>
    <property type="molecule type" value="Genomic_DNA"/>
</dbReference>
<gene>
    <name evidence="1" type="ORF">B1B_08356</name>
</gene>
<organism evidence="1">
    <name type="scientific">mine drainage metagenome</name>
    <dbReference type="NCBI Taxonomy" id="410659"/>
    <lineage>
        <taxon>unclassified sequences</taxon>
        <taxon>metagenomes</taxon>
        <taxon>ecological metagenomes</taxon>
    </lineage>
</organism>
<comment type="caution">
    <text evidence="1">The sequence shown here is derived from an EMBL/GenBank/DDBJ whole genome shotgun (WGS) entry which is preliminary data.</text>
</comment>
<feature type="non-terminal residue" evidence="1">
    <location>
        <position position="1"/>
    </location>
</feature>
<protein>
    <submittedName>
        <fullName evidence="1">Uncharacterized protein</fullName>
    </submittedName>
</protein>
<evidence type="ECO:0000313" key="1">
    <source>
        <dbReference type="EMBL" id="EQD59060.1"/>
    </source>
</evidence>
<dbReference type="AlphaFoldDB" id="T1BYP0"/>
<proteinExistence type="predicted"/>
<reference evidence="1" key="1">
    <citation type="submission" date="2013-08" db="EMBL/GenBank/DDBJ databases">
        <authorList>
            <person name="Mendez C."/>
            <person name="Richter M."/>
            <person name="Ferrer M."/>
            <person name="Sanchez J."/>
        </authorList>
    </citation>
    <scope>NUCLEOTIDE SEQUENCE</scope>
</reference>
<sequence length="71" mass="7918">LPNEVIPAMTDWGLYPEVAASVAYASSEKGYARKHESKAKFLQIATEIIEHNRKAYRTLLDNGSIAKLPED</sequence>
<accession>T1BYP0</accession>
<name>T1BYP0_9ZZZZ</name>